<keyword evidence="2" id="KW-1185">Reference proteome</keyword>
<sequence>MINLFMSEPNQNDDAEDESLKLRIQLLNELETVIWSAITSAGRAEARMWLCKTLAGFNYVTPREQRALFINFLKVPNKNHDLASQLLNLMIDKLPRKLGSVIARNSRFLESFFIGNAKRVLQWFSFSGLEQGKGLRALSKFAFKNRDICWEELEWKGRHGQSPAMVATKPHYFLDLDVQRTVENFLDNVPEFWSSIEFSQSVKDGDIFLIDRLFFVPYFKDLMYMDDSSDVWEVIEDFLEEQPFSCLCEHLLISFEEKDLCYFVELLCECLDPRVEFRCLDDVSRLFVVVLLKCGVYGSIDLMLLLNTVIAQGRQLLRLLRDEEAKESLAKVNEIVSKISAVPSDGNSLALIFKNRCKMATVEVVKCLGLQSWVLYFRLSQECRTPESWESVFVYNQIGFRNSDKHVLIDEDGLLTVEDCSSFDDTSSGKVKKKKKQKARKKRRRTYDCDDGNDDQLLDFDYGIQNLDYLSNTKSWLLSTDKYSSAWSIADLPEHLHRLCLSRWMVWLFEK</sequence>
<reference evidence="1 2" key="1">
    <citation type="submission" date="2023-01" db="EMBL/GenBank/DDBJ databases">
        <authorList>
            <person name="Kreplak J."/>
        </authorList>
    </citation>
    <scope>NUCLEOTIDE SEQUENCE [LARGE SCALE GENOMIC DNA]</scope>
</reference>
<evidence type="ECO:0000313" key="1">
    <source>
        <dbReference type="EMBL" id="CAI8608842.1"/>
    </source>
</evidence>
<protein>
    <submittedName>
        <fullName evidence="1">Uncharacterized protein</fullName>
    </submittedName>
</protein>
<organism evidence="1 2">
    <name type="scientific">Vicia faba</name>
    <name type="common">Broad bean</name>
    <name type="synonym">Faba vulgaris</name>
    <dbReference type="NCBI Taxonomy" id="3906"/>
    <lineage>
        <taxon>Eukaryota</taxon>
        <taxon>Viridiplantae</taxon>
        <taxon>Streptophyta</taxon>
        <taxon>Embryophyta</taxon>
        <taxon>Tracheophyta</taxon>
        <taxon>Spermatophyta</taxon>
        <taxon>Magnoliopsida</taxon>
        <taxon>eudicotyledons</taxon>
        <taxon>Gunneridae</taxon>
        <taxon>Pentapetalae</taxon>
        <taxon>rosids</taxon>
        <taxon>fabids</taxon>
        <taxon>Fabales</taxon>
        <taxon>Fabaceae</taxon>
        <taxon>Papilionoideae</taxon>
        <taxon>50 kb inversion clade</taxon>
        <taxon>NPAAA clade</taxon>
        <taxon>Hologalegina</taxon>
        <taxon>IRL clade</taxon>
        <taxon>Fabeae</taxon>
        <taxon>Vicia</taxon>
    </lineage>
</organism>
<accession>A0AAV1AEV2</accession>
<dbReference type="AlphaFoldDB" id="A0AAV1AEV2"/>
<dbReference type="PANTHER" id="PTHR37766">
    <property type="entry name" value="OS01G0897100 PROTEIN"/>
    <property type="match status" value="1"/>
</dbReference>
<name>A0AAV1AEV2_VICFA</name>
<evidence type="ECO:0000313" key="2">
    <source>
        <dbReference type="Proteomes" id="UP001157006"/>
    </source>
</evidence>
<gene>
    <name evidence="1" type="ORF">VFH_IV105000</name>
</gene>
<dbReference type="PANTHER" id="PTHR37766:SF1">
    <property type="entry name" value="OS01G0897100 PROTEIN"/>
    <property type="match status" value="1"/>
</dbReference>
<proteinExistence type="predicted"/>
<dbReference type="Proteomes" id="UP001157006">
    <property type="component" value="Chromosome 4"/>
</dbReference>
<dbReference type="EMBL" id="OX451739">
    <property type="protein sequence ID" value="CAI8608842.1"/>
    <property type="molecule type" value="Genomic_DNA"/>
</dbReference>